<accession>A0ABN8BGD1</accession>
<evidence type="ECO:0000256" key="2">
    <source>
        <dbReference type="SAM" id="Phobius"/>
    </source>
</evidence>
<keyword evidence="2" id="KW-0472">Membrane</keyword>
<evidence type="ECO:0000256" key="1">
    <source>
        <dbReference type="SAM" id="MobiDB-lite"/>
    </source>
</evidence>
<organism evidence="3 4">
    <name type="scientific">Chilo suppressalis</name>
    <name type="common">Asiatic rice borer moth</name>
    <dbReference type="NCBI Taxonomy" id="168631"/>
    <lineage>
        <taxon>Eukaryota</taxon>
        <taxon>Metazoa</taxon>
        <taxon>Ecdysozoa</taxon>
        <taxon>Arthropoda</taxon>
        <taxon>Hexapoda</taxon>
        <taxon>Insecta</taxon>
        <taxon>Pterygota</taxon>
        <taxon>Neoptera</taxon>
        <taxon>Endopterygota</taxon>
        <taxon>Lepidoptera</taxon>
        <taxon>Glossata</taxon>
        <taxon>Ditrysia</taxon>
        <taxon>Pyraloidea</taxon>
        <taxon>Crambidae</taxon>
        <taxon>Crambinae</taxon>
        <taxon>Chilo</taxon>
    </lineage>
</organism>
<feature type="compositionally biased region" description="Basic residues" evidence="1">
    <location>
        <begin position="574"/>
        <end position="585"/>
    </location>
</feature>
<feature type="region of interest" description="Disordered" evidence="1">
    <location>
        <begin position="612"/>
        <end position="663"/>
    </location>
</feature>
<keyword evidence="2" id="KW-0812">Transmembrane</keyword>
<dbReference type="Proteomes" id="UP001153292">
    <property type="component" value="Chromosome 9"/>
</dbReference>
<reference evidence="3" key="1">
    <citation type="submission" date="2021-12" db="EMBL/GenBank/DDBJ databases">
        <authorList>
            <person name="King R."/>
        </authorList>
    </citation>
    <scope>NUCLEOTIDE SEQUENCE</scope>
</reference>
<evidence type="ECO:0000313" key="4">
    <source>
        <dbReference type="Proteomes" id="UP001153292"/>
    </source>
</evidence>
<feature type="compositionally biased region" description="Basic residues" evidence="1">
    <location>
        <begin position="612"/>
        <end position="627"/>
    </location>
</feature>
<evidence type="ECO:0000313" key="3">
    <source>
        <dbReference type="EMBL" id="CAH0407892.1"/>
    </source>
</evidence>
<gene>
    <name evidence="3" type="ORF">CHILSU_LOCUS11294</name>
</gene>
<protein>
    <submittedName>
        <fullName evidence="3">Uncharacterized protein</fullName>
    </submittedName>
</protein>
<keyword evidence="2" id="KW-1133">Transmembrane helix</keyword>
<sequence>MLNSEKGTSALFTRIDKVIQVYNVHIKNFISDYSLRVTNVNKKIQKDIEYKDGSAGPPMKNVAEVSVDANLKREPNYFQNRKNAKQQNVPLDKSKKNKHIQISDKKNNRSIYLHNIKHPRQEPADGFYKKKKIQFRTYSNRILNRPHKKRNKELTFYTKCSNEGCVKLHGHAKRRRSTARAGERISHICRACSQKLINQYRKTASRSDEKICKNNNCKGDFWNKHKDITNKNGFSGNELLEITPVVEVQNQEEQTGDPLFEIKVDNVDMCVLNSSEIKDKVLAYGKKKNLTKCICPSHPARQKYILAREACVKGSCYRALRHKKIDFACKCLKNKVWTCTDTSCNKAGTGQIPSINTKPLFEVQVNKNDMCIVNTKEIRRKIQQLNRRTRKHCRNGICKDKSKERNTRIDCRCTKNINIDECAENTCGGEMVNKKCCKCQRSKKVRGDINIAPINNIGSRLSSLCCQIINKSENWTNHVFRRKQRNTKRLAIENGNVCQNITCSQSHNIPKMVKHHDRSGFRLIIGNKYFSKNKWSSPQEHGLDEDCCSCGQRDKPKWIETVTHVTKTPEGQIQKRKPVKNKRKVTVAQPQHDNKSCRCYCECEEYKKKQKSQTKKKKTQPKKKKKKSQDQHKRISMLNKEKRKEFIKEQKKKRKLEEKQRKIRKKEEKEVLQALESQDKSQQPNCVVLIIGSILSAGFLPIKGLLYGIFKIITDPRGSYWYTKERWQDREGTMIMLKRYFTDAWRLRKLRICKCLRNSENVNILSDTFQETALYQAFADKGKTKKEQAQIELENKKRKKRVRARRDFAIYGCRHMLLTTLRKVPCLWFYHIFPDLYPQCLGFLTFMKKFTTLLMFSLAFVWWTPCILCFELTRALCCCLLCTGG</sequence>
<dbReference type="EMBL" id="OU963902">
    <property type="protein sequence ID" value="CAH0407892.1"/>
    <property type="molecule type" value="Genomic_DNA"/>
</dbReference>
<name>A0ABN8BGD1_CHISP</name>
<proteinExistence type="predicted"/>
<feature type="region of interest" description="Disordered" evidence="1">
    <location>
        <begin position="567"/>
        <end position="588"/>
    </location>
</feature>
<feature type="transmembrane region" description="Helical" evidence="2">
    <location>
        <begin position="850"/>
        <end position="870"/>
    </location>
</feature>
<keyword evidence="4" id="KW-1185">Reference proteome</keyword>
<feature type="compositionally biased region" description="Basic and acidic residues" evidence="1">
    <location>
        <begin position="628"/>
        <end position="663"/>
    </location>
</feature>
<feature type="region of interest" description="Disordered" evidence="1">
    <location>
        <begin position="82"/>
        <end position="101"/>
    </location>
</feature>